<name>A0A642V8P9_9ASCO</name>
<keyword evidence="8" id="KW-0663">Pyridoxal phosphate</keyword>
<comment type="caution">
    <text evidence="12">The sequence shown here is derived from an EMBL/GenBank/DDBJ whole genome shotgun (WGS) entry which is preliminary data.</text>
</comment>
<evidence type="ECO:0000313" key="12">
    <source>
        <dbReference type="EMBL" id="KAA8916500.1"/>
    </source>
</evidence>
<dbReference type="GO" id="GO:0004794">
    <property type="term" value="F:threonine deaminase activity"/>
    <property type="evidence" value="ECO:0007669"/>
    <property type="project" value="TreeGrafter"/>
</dbReference>
<reference evidence="12" key="1">
    <citation type="journal article" date="2019" name="G3 (Bethesda)">
        <title>Genome Assemblies of Two Rare Opportunistic Yeast Pathogens: Diutina rugosa (syn. Candida rugosa) and Trichomonascus ciferrii (syn. Candida ciferrii).</title>
        <authorList>
            <person name="Mixao V."/>
            <person name="Saus E."/>
            <person name="Hansen A.P."/>
            <person name="Lass-Florl C."/>
            <person name="Gabaldon T."/>
        </authorList>
    </citation>
    <scope>NUCLEOTIDE SEQUENCE</scope>
    <source>
        <strain evidence="12">CBS 4856</strain>
    </source>
</reference>
<evidence type="ECO:0000256" key="7">
    <source>
        <dbReference type="ARBA" id="ARBA00022490"/>
    </source>
</evidence>
<dbReference type="GO" id="GO:0009097">
    <property type="term" value="P:isoleucine biosynthetic process"/>
    <property type="evidence" value="ECO:0007669"/>
    <property type="project" value="TreeGrafter"/>
</dbReference>
<evidence type="ECO:0000256" key="8">
    <source>
        <dbReference type="ARBA" id="ARBA00022898"/>
    </source>
</evidence>
<sequence>MVTDDSSVYSLPYLETPLVPSLYLSEKVGSKVLLKLELCQPSGSFKSRGLGNLVYRTVSSAPPGSKFHFFSPSGGNAGCATAYAAKLYNQKCTVCVPKTTNPVMVERIKKTGARVIPHGNFIVDCQKYIQEVLMPASEEPAVFCHPYDNELVWEGNSTIASELVSQFNGKKPDAVVCSVGGGGMYNGIVQGFERHGWDDVPIVAVETEGCAALNMSIKSGGKQIFIDHPNTIATSLSTVSITRETIDYAMNTHPTHSMVVSDKEAAESCLQFASDHKLMIEAACGTALAPLYSGKLKEILPDLNEDSLVVVIVCGGTSVSREILEGYAKRFGLTHINF</sequence>
<protein>
    <recommendedName>
        <fullName evidence="5">L-serine ammonia-lyase</fullName>
        <ecNumber evidence="5">4.3.1.17</ecNumber>
    </recommendedName>
</protein>
<comment type="similarity">
    <text evidence="4">Belongs to the serine/threonine dehydratase family.</text>
</comment>
<comment type="cofactor">
    <cofactor evidence="1">
        <name>pyridoxal 5'-phosphate</name>
        <dbReference type="ChEBI" id="CHEBI:597326"/>
    </cofactor>
</comment>
<dbReference type="EMBL" id="SWFS01000097">
    <property type="protein sequence ID" value="KAA8916500.1"/>
    <property type="molecule type" value="Genomic_DNA"/>
</dbReference>
<evidence type="ECO:0000256" key="10">
    <source>
        <dbReference type="ARBA" id="ARBA00049406"/>
    </source>
</evidence>
<dbReference type="Pfam" id="PF00291">
    <property type="entry name" value="PALP"/>
    <property type="match status" value="1"/>
</dbReference>
<dbReference type="InterPro" id="IPR050147">
    <property type="entry name" value="Ser/Thr_Dehydratase"/>
</dbReference>
<dbReference type="InterPro" id="IPR000634">
    <property type="entry name" value="Ser/Thr_deHydtase_PyrdxlP-BS"/>
</dbReference>
<dbReference type="GO" id="GO:0006094">
    <property type="term" value="P:gluconeogenesis"/>
    <property type="evidence" value="ECO:0007669"/>
    <property type="project" value="UniProtKB-KW"/>
</dbReference>
<keyword evidence="13" id="KW-1185">Reference proteome</keyword>
<dbReference type="GO" id="GO:0006567">
    <property type="term" value="P:L-threonine catabolic process"/>
    <property type="evidence" value="ECO:0007669"/>
    <property type="project" value="TreeGrafter"/>
</dbReference>
<organism evidence="12 13">
    <name type="scientific">Trichomonascus ciferrii</name>
    <dbReference type="NCBI Taxonomy" id="44093"/>
    <lineage>
        <taxon>Eukaryota</taxon>
        <taxon>Fungi</taxon>
        <taxon>Dikarya</taxon>
        <taxon>Ascomycota</taxon>
        <taxon>Saccharomycotina</taxon>
        <taxon>Dipodascomycetes</taxon>
        <taxon>Dipodascales</taxon>
        <taxon>Trichomonascaceae</taxon>
        <taxon>Trichomonascus</taxon>
        <taxon>Trichomonascus ciferrii complex</taxon>
    </lineage>
</organism>
<evidence type="ECO:0000256" key="6">
    <source>
        <dbReference type="ARBA" id="ARBA00022432"/>
    </source>
</evidence>
<comment type="subcellular location">
    <subcellularLocation>
        <location evidence="2">Cytoplasm</location>
    </subcellularLocation>
</comment>
<evidence type="ECO:0000256" key="9">
    <source>
        <dbReference type="ARBA" id="ARBA00023239"/>
    </source>
</evidence>
<evidence type="ECO:0000259" key="11">
    <source>
        <dbReference type="Pfam" id="PF00291"/>
    </source>
</evidence>
<comment type="pathway">
    <text evidence="3">Carbohydrate biosynthesis; gluconeogenesis.</text>
</comment>
<dbReference type="PROSITE" id="PS00165">
    <property type="entry name" value="DEHYDRATASE_SER_THR"/>
    <property type="match status" value="1"/>
</dbReference>
<comment type="catalytic activity">
    <reaction evidence="10">
        <text>L-serine = pyruvate + NH4(+)</text>
        <dbReference type="Rhea" id="RHEA:19169"/>
        <dbReference type="ChEBI" id="CHEBI:15361"/>
        <dbReference type="ChEBI" id="CHEBI:28938"/>
        <dbReference type="ChEBI" id="CHEBI:33384"/>
        <dbReference type="EC" id="4.3.1.17"/>
    </reaction>
</comment>
<feature type="domain" description="Tryptophan synthase beta chain-like PALP" evidence="11">
    <location>
        <begin position="11"/>
        <end position="315"/>
    </location>
</feature>
<proteinExistence type="inferred from homology"/>
<dbReference type="SUPFAM" id="SSF53686">
    <property type="entry name" value="Tryptophan synthase beta subunit-like PLP-dependent enzymes"/>
    <property type="match status" value="1"/>
</dbReference>
<evidence type="ECO:0000256" key="2">
    <source>
        <dbReference type="ARBA" id="ARBA00004496"/>
    </source>
</evidence>
<keyword evidence="9" id="KW-0456">Lyase</keyword>
<evidence type="ECO:0000256" key="3">
    <source>
        <dbReference type="ARBA" id="ARBA00004742"/>
    </source>
</evidence>
<keyword evidence="7" id="KW-0963">Cytoplasm</keyword>
<keyword evidence="6" id="KW-0312">Gluconeogenesis</keyword>
<dbReference type="GO" id="GO:0005737">
    <property type="term" value="C:cytoplasm"/>
    <property type="evidence" value="ECO:0007669"/>
    <property type="project" value="UniProtKB-SubCell"/>
</dbReference>
<dbReference type="GO" id="GO:0006565">
    <property type="term" value="P:L-serine catabolic process"/>
    <property type="evidence" value="ECO:0007669"/>
    <property type="project" value="TreeGrafter"/>
</dbReference>
<dbReference type="Proteomes" id="UP000761534">
    <property type="component" value="Unassembled WGS sequence"/>
</dbReference>
<dbReference type="VEuPathDB" id="FungiDB:TRICI_001363"/>
<dbReference type="OrthoDB" id="7773036at2759"/>
<dbReference type="InterPro" id="IPR001926">
    <property type="entry name" value="TrpB-like_PALP"/>
</dbReference>
<accession>A0A642V8P9</accession>
<evidence type="ECO:0000313" key="13">
    <source>
        <dbReference type="Proteomes" id="UP000761534"/>
    </source>
</evidence>
<evidence type="ECO:0000256" key="5">
    <source>
        <dbReference type="ARBA" id="ARBA00012093"/>
    </source>
</evidence>
<dbReference type="EC" id="4.3.1.17" evidence="5"/>
<evidence type="ECO:0000256" key="1">
    <source>
        <dbReference type="ARBA" id="ARBA00001933"/>
    </source>
</evidence>
<dbReference type="Gene3D" id="3.40.50.1100">
    <property type="match status" value="2"/>
</dbReference>
<dbReference type="AlphaFoldDB" id="A0A642V8P9"/>
<dbReference type="GO" id="GO:0030170">
    <property type="term" value="F:pyridoxal phosphate binding"/>
    <property type="evidence" value="ECO:0007669"/>
    <property type="project" value="InterPro"/>
</dbReference>
<dbReference type="FunFam" id="3.40.50.1100:FF:000040">
    <property type="entry name" value="L-serine dehydratase, putative"/>
    <property type="match status" value="1"/>
</dbReference>
<dbReference type="InterPro" id="IPR036052">
    <property type="entry name" value="TrpB-like_PALP_sf"/>
</dbReference>
<dbReference type="GO" id="GO:0003941">
    <property type="term" value="F:L-serine ammonia-lyase activity"/>
    <property type="evidence" value="ECO:0007669"/>
    <property type="project" value="UniProtKB-EC"/>
</dbReference>
<evidence type="ECO:0000256" key="4">
    <source>
        <dbReference type="ARBA" id="ARBA00010869"/>
    </source>
</evidence>
<dbReference type="PANTHER" id="PTHR48078">
    <property type="entry name" value="THREONINE DEHYDRATASE, MITOCHONDRIAL-RELATED"/>
    <property type="match status" value="1"/>
</dbReference>
<gene>
    <name evidence="12" type="ORF">TRICI_001363</name>
</gene>
<dbReference type="PANTHER" id="PTHR48078:SF2">
    <property type="entry name" value="CATABOLIC L-SERINE_THREONINE DEHYDRATASE"/>
    <property type="match status" value="1"/>
</dbReference>